<evidence type="ECO:0000313" key="1">
    <source>
        <dbReference type="EMBL" id="TRU48086.1"/>
    </source>
</evidence>
<dbReference type="AlphaFoldDB" id="A0A552FMX5"/>
<organism evidence="1 2">
    <name type="scientific">Microcystis aeruginosa Ma_QC_Ca_00000000_S207</name>
    <dbReference type="NCBI Taxonomy" id="2486251"/>
    <lineage>
        <taxon>Bacteria</taxon>
        <taxon>Bacillati</taxon>
        <taxon>Cyanobacteriota</taxon>
        <taxon>Cyanophyceae</taxon>
        <taxon>Oscillatoriophycideae</taxon>
        <taxon>Chroococcales</taxon>
        <taxon>Microcystaceae</taxon>
        <taxon>Microcystis</taxon>
    </lineage>
</organism>
<gene>
    <name evidence="1" type="ORF">EWV91_09845</name>
</gene>
<proteinExistence type="predicted"/>
<name>A0A552FMX5_MICAE</name>
<sequence length="90" mass="10127">MADIDGKLRPIETGWGMGEWGNGGISTKTLKPQNQTPERLINFTYIEKFCFYLGTLVETLNDKYLCLGIPKLNQQLSKEISGKLASFIKN</sequence>
<accession>A0A552FMX5</accession>
<dbReference type="Proteomes" id="UP000320293">
    <property type="component" value="Unassembled WGS sequence"/>
</dbReference>
<reference evidence="1 2" key="1">
    <citation type="submission" date="2019-01" db="EMBL/GenBank/DDBJ databases">
        <title>Coherence of Microcystis species and biogeography revealed through population genomics.</title>
        <authorList>
            <person name="Perez-Carrascal O.M."/>
            <person name="Terrat Y."/>
            <person name="Giani A."/>
            <person name="Fortin N."/>
            <person name="Tromas N."/>
            <person name="Shapiro B.J."/>
        </authorList>
    </citation>
    <scope>NUCLEOTIDE SEQUENCE [LARGE SCALE GENOMIC DNA]</scope>
    <source>
        <strain evidence="1">Ma_QC_Ca_00000000_S207</strain>
    </source>
</reference>
<dbReference type="EMBL" id="SFBF01000185">
    <property type="protein sequence ID" value="TRU48086.1"/>
    <property type="molecule type" value="Genomic_DNA"/>
</dbReference>
<protein>
    <submittedName>
        <fullName evidence="1">Uncharacterized protein</fullName>
    </submittedName>
</protein>
<evidence type="ECO:0000313" key="2">
    <source>
        <dbReference type="Proteomes" id="UP000320293"/>
    </source>
</evidence>
<comment type="caution">
    <text evidence="1">The sequence shown here is derived from an EMBL/GenBank/DDBJ whole genome shotgun (WGS) entry which is preliminary data.</text>
</comment>